<name>A0A0L0EZB7_9EUKA</name>
<protein>
    <submittedName>
        <fullName evidence="2">Uncharacterized protein</fullName>
    </submittedName>
</protein>
<organism evidence="2 3">
    <name type="scientific">Sphaeroforma arctica JP610</name>
    <dbReference type="NCBI Taxonomy" id="667725"/>
    <lineage>
        <taxon>Eukaryota</taxon>
        <taxon>Ichthyosporea</taxon>
        <taxon>Ichthyophonida</taxon>
        <taxon>Sphaeroforma</taxon>
    </lineage>
</organism>
<gene>
    <name evidence="2" type="ORF">SARC_17632</name>
</gene>
<feature type="non-terminal residue" evidence="2">
    <location>
        <position position="66"/>
    </location>
</feature>
<dbReference type="EMBL" id="KQ253096">
    <property type="protein sequence ID" value="KNC69845.1"/>
    <property type="molecule type" value="Genomic_DNA"/>
</dbReference>
<evidence type="ECO:0000313" key="2">
    <source>
        <dbReference type="EMBL" id="KNC69845.1"/>
    </source>
</evidence>
<feature type="region of interest" description="Disordered" evidence="1">
    <location>
        <begin position="1"/>
        <end position="28"/>
    </location>
</feature>
<dbReference type="GeneID" id="25918136"/>
<proteinExistence type="predicted"/>
<evidence type="ECO:0000313" key="3">
    <source>
        <dbReference type="Proteomes" id="UP000054560"/>
    </source>
</evidence>
<sequence>MNNNNGLGNSSGEEKDSGVSESVVATKPGHVRSRSLLTFDKFVETLNPASRAYKTAPSTRDMIDST</sequence>
<dbReference type="AlphaFoldDB" id="A0A0L0EZB7"/>
<reference evidence="2 3" key="1">
    <citation type="submission" date="2011-02" db="EMBL/GenBank/DDBJ databases">
        <title>The Genome Sequence of Sphaeroforma arctica JP610.</title>
        <authorList>
            <consortium name="The Broad Institute Genome Sequencing Platform"/>
            <person name="Russ C."/>
            <person name="Cuomo C."/>
            <person name="Young S.K."/>
            <person name="Zeng Q."/>
            <person name="Gargeya S."/>
            <person name="Alvarado L."/>
            <person name="Berlin A."/>
            <person name="Chapman S.B."/>
            <person name="Chen Z."/>
            <person name="Freedman E."/>
            <person name="Gellesch M."/>
            <person name="Goldberg J."/>
            <person name="Griggs A."/>
            <person name="Gujja S."/>
            <person name="Heilman E."/>
            <person name="Heiman D."/>
            <person name="Howarth C."/>
            <person name="Mehta T."/>
            <person name="Neiman D."/>
            <person name="Pearson M."/>
            <person name="Roberts A."/>
            <person name="Saif S."/>
            <person name="Shea T."/>
            <person name="Shenoy N."/>
            <person name="Sisk P."/>
            <person name="Stolte C."/>
            <person name="Sykes S."/>
            <person name="White J."/>
            <person name="Yandava C."/>
            <person name="Burger G."/>
            <person name="Gray M.W."/>
            <person name="Holland P.W.H."/>
            <person name="King N."/>
            <person name="Lang F.B.F."/>
            <person name="Roger A.J."/>
            <person name="Ruiz-Trillo I."/>
            <person name="Haas B."/>
            <person name="Nusbaum C."/>
            <person name="Birren B."/>
        </authorList>
    </citation>
    <scope>NUCLEOTIDE SEQUENCE [LARGE SCALE GENOMIC DNA]</scope>
    <source>
        <strain evidence="2 3">JP610</strain>
    </source>
</reference>
<dbReference type="Proteomes" id="UP000054560">
    <property type="component" value="Unassembled WGS sequence"/>
</dbReference>
<keyword evidence="3" id="KW-1185">Reference proteome</keyword>
<feature type="compositionally biased region" description="Low complexity" evidence="1">
    <location>
        <begin position="1"/>
        <end position="11"/>
    </location>
</feature>
<evidence type="ECO:0000256" key="1">
    <source>
        <dbReference type="SAM" id="MobiDB-lite"/>
    </source>
</evidence>
<dbReference type="RefSeq" id="XP_014143747.1">
    <property type="nucleotide sequence ID" value="XM_014288272.1"/>
</dbReference>
<accession>A0A0L0EZB7</accession>